<evidence type="ECO:0000256" key="6">
    <source>
        <dbReference type="ARBA" id="ARBA00022723"/>
    </source>
</evidence>
<dbReference type="InterPro" id="IPR029058">
    <property type="entry name" value="AB_hydrolase_fold"/>
</dbReference>
<organism evidence="17 18">
    <name type="scientific">Physocladia obscura</name>
    <dbReference type="NCBI Taxonomy" id="109957"/>
    <lineage>
        <taxon>Eukaryota</taxon>
        <taxon>Fungi</taxon>
        <taxon>Fungi incertae sedis</taxon>
        <taxon>Chytridiomycota</taxon>
        <taxon>Chytridiomycota incertae sedis</taxon>
        <taxon>Chytridiomycetes</taxon>
        <taxon>Chytridiales</taxon>
        <taxon>Chytriomycetaceae</taxon>
        <taxon>Physocladia</taxon>
    </lineage>
</organism>
<keyword evidence="18" id="KW-1185">Reference proteome</keyword>
<evidence type="ECO:0000256" key="14">
    <source>
        <dbReference type="ARBA" id="ARBA00026104"/>
    </source>
</evidence>
<dbReference type="GO" id="GO:0046872">
    <property type="term" value="F:metal ion binding"/>
    <property type="evidence" value="ECO:0007669"/>
    <property type="project" value="UniProtKB-KW"/>
</dbReference>
<dbReference type="Pfam" id="PF01764">
    <property type="entry name" value="Lipase_3"/>
    <property type="match status" value="1"/>
</dbReference>
<feature type="compositionally biased region" description="Basic and acidic residues" evidence="15">
    <location>
        <begin position="1"/>
        <end position="18"/>
    </location>
</feature>
<evidence type="ECO:0000256" key="13">
    <source>
        <dbReference type="ARBA" id="ARBA00024531"/>
    </source>
</evidence>
<keyword evidence="6" id="KW-0479">Metal-binding</keyword>
<dbReference type="CDD" id="cd00519">
    <property type="entry name" value="Lipase_3"/>
    <property type="match status" value="1"/>
</dbReference>
<comment type="caution">
    <text evidence="17">The sequence shown here is derived from an EMBL/GenBank/DDBJ whole genome shotgun (WGS) entry which is preliminary data.</text>
</comment>
<evidence type="ECO:0000256" key="9">
    <source>
        <dbReference type="ARBA" id="ARBA00022963"/>
    </source>
</evidence>
<dbReference type="EC" id="3.1.1.116" evidence="14"/>
<evidence type="ECO:0000256" key="2">
    <source>
        <dbReference type="ARBA" id="ARBA00004651"/>
    </source>
</evidence>
<evidence type="ECO:0000313" key="18">
    <source>
        <dbReference type="Proteomes" id="UP001211907"/>
    </source>
</evidence>
<keyword evidence="4" id="KW-0597">Phosphoprotein</keyword>
<feature type="domain" description="Fungal lipase-type" evidence="16">
    <location>
        <begin position="761"/>
        <end position="906"/>
    </location>
</feature>
<dbReference type="InterPro" id="IPR002921">
    <property type="entry name" value="Fungal_lipase-type"/>
</dbReference>
<dbReference type="Gene3D" id="3.40.50.1820">
    <property type="entry name" value="alpha/beta hydrolase"/>
    <property type="match status" value="1"/>
</dbReference>
<reference evidence="17" key="1">
    <citation type="submission" date="2020-05" db="EMBL/GenBank/DDBJ databases">
        <title>Phylogenomic resolution of chytrid fungi.</title>
        <authorList>
            <person name="Stajich J.E."/>
            <person name="Amses K."/>
            <person name="Simmons R."/>
            <person name="Seto K."/>
            <person name="Myers J."/>
            <person name="Bonds A."/>
            <person name="Quandt C.A."/>
            <person name="Barry K."/>
            <person name="Liu P."/>
            <person name="Grigoriev I."/>
            <person name="Longcore J.E."/>
            <person name="James T.Y."/>
        </authorList>
    </citation>
    <scope>NUCLEOTIDE SEQUENCE</scope>
    <source>
        <strain evidence="17">JEL0513</strain>
    </source>
</reference>
<protein>
    <recommendedName>
        <fullName evidence="14">sn-1-specific diacylglycerol lipase</fullName>
        <ecNumber evidence="14">3.1.1.116</ecNumber>
    </recommendedName>
</protein>
<evidence type="ECO:0000256" key="1">
    <source>
        <dbReference type="ARBA" id="ARBA00001913"/>
    </source>
</evidence>
<evidence type="ECO:0000256" key="15">
    <source>
        <dbReference type="SAM" id="MobiDB-lite"/>
    </source>
</evidence>
<keyword evidence="5" id="KW-0812">Transmembrane</keyword>
<dbReference type="GO" id="GO:0005886">
    <property type="term" value="C:plasma membrane"/>
    <property type="evidence" value="ECO:0007669"/>
    <property type="project" value="UniProtKB-SubCell"/>
</dbReference>
<dbReference type="SUPFAM" id="SSF53474">
    <property type="entry name" value="alpha/beta-Hydrolases"/>
    <property type="match status" value="1"/>
</dbReference>
<dbReference type="InterPro" id="IPR052214">
    <property type="entry name" value="DAG_Lipase-Related"/>
</dbReference>
<evidence type="ECO:0000256" key="8">
    <source>
        <dbReference type="ARBA" id="ARBA00022837"/>
    </source>
</evidence>
<evidence type="ECO:0000256" key="12">
    <source>
        <dbReference type="ARBA" id="ARBA00023136"/>
    </source>
</evidence>
<keyword evidence="12" id="KW-0472">Membrane</keyword>
<evidence type="ECO:0000256" key="4">
    <source>
        <dbReference type="ARBA" id="ARBA00022553"/>
    </source>
</evidence>
<keyword evidence="7" id="KW-0378">Hydrolase</keyword>
<dbReference type="GO" id="GO:0046340">
    <property type="term" value="P:diacylglycerol catabolic process"/>
    <property type="evidence" value="ECO:0007669"/>
    <property type="project" value="TreeGrafter"/>
</dbReference>
<keyword evidence="8" id="KW-0106">Calcium</keyword>
<feature type="region of interest" description="Disordered" evidence="15">
    <location>
        <begin position="1"/>
        <end position="28"/>
    </location>
</feature>
<sequence length="1050" mass="114066">MSNKTADTEKEKEKDGKNLKVHWSQPVDAPTAQTLETAMQTKKTLLPESWAKTVTSASTAVQGGLGSAAALSETLLAALQTGTESALGTVRSSLVGAISVVKPAKKSPADPHKEQSTTAAIVGSLSNAVDRVSDVGIGTVNTVFSFAELLTFGTYHIASSSMKFSFKAASETVNIFNTIFGSTESSRALTHLVSLVQQEILLHDPAFSSRSIFGNTIGAMTLTGGITKAIAAYACLQVMTADRTLEARKIARLIEENVIEESAKKTTAAGLATGAVSWIVGGLAAGAGIRADPSVAPPSENKDWSIDFEARRKKFNWRRGFKTEQEFSRAMEKVQVWNDGLSSSTSSAASFYSDIPPNSPNSPTEYQQPVVQTNSRNTLRSFSNLVGSGGPFTIGVAEQELIAEQEASRRTSTSSNISTAQSILFDASATESDIFEDARSFLGSINEPNKASESLENSRPLGSGRYMNRLSRESLADFLPGEGEASVSSSSKAVSFPTDDQIAKAIEGPPQVDEYDTEPQSTMEKFFDYVKSWIPQSQRQELYNNTEMPGGFYVTPEPKVIENFEYGYDTDVNDSIMEFTLGVSTVFDKVTTSKIEKDGTVRRTHRININILDGLDDSSTSSSEKHMQLDSASVVSNTSSSKQTMGMGRHFPMLNLIDNLVRYSKYATAAYGSEFMTVFDVGNIRKLKSVNDASVPMNHVAFATHVNVPVRDILFSSYTEDNSLFPQIENSFEGEDQDVSVEKMKPITHYISIDREAGVVVVSLRGTLSLSDLIMDLKFDYAEHNGHKMHAGMLHCAQILCSKQSLFIKSIKRALIENPTFGLVLVGHSLGGAVATLLASEWSVQNFKTGAPTPWCTNNSSGLPPNRPIHCFVYGGPCVIDYTLSVQLKGLVTTVIHNTDMIPTMSVGLVRDLKTVTFHLLDPVNKGLSERIIARTLGLQAAGRKPSPEEEDFFFGIISELRMSMGNERLYPGGTVYWVSNTKVSEKKVATEGGAAEVTKSHVVLRRCDDVKEICHEPVFSPFMMSDHIPKNYEACLDALASAVAMKRGE</sequence>
<keyword evidence="10" id="KW-1133">Transmembrane helix</keyword>
<feature type="region of interest" description="Disordered" evidence="15">
    <location>
        <begin position="348"/>
        <end position="367"/>
    </location>
</feature>
<dbReference type="EMBL" id="JADGJH010001022">
    <property type="protein sequence ID" value="KAJ3119811.1"/>
    <property type="molecule type" value="Genomic_DNA"/>
</dbReference>
<evidence type="ECO:0000313" key="17">
    <source>
        <dbReference type="EMBL" id="KAJ3119811.1"/>
    </source>
</evidence>
<dbReference type="GO" id="GO:0019369">
    <property type="term" value="P:arachidonate metabolic process"/>
    <property type="evidence" value="ECO:0007669"/>
    <property type="project" value="TreeGrafter"/>
</dbReference>
<dbReference type="Proteomes" id="UP001211907">
    <property type="component" value="Unassembled WGS sequence"/>
</dbReference>
<keyword evidence="11" id="KW-0443">Lipid metabolism</keyword>
<dbReference type="GO" id="GO:0016298">
    <property type="term" value="F:lipase activity"/>
    <property type="evidence" value="ECO:0007669"/>
    <property type="project" value="TreeGrafter"/>
</dbReference>
<evidence type="ECO:0000259" key="16">
    <source>
        <dbReference type="Pfam" id="PF01764"/>
    </source>
</evidence>
<evidence type="ECO:0000256" key="10">
    <source>
        <dbReference type="ARBA" id="ARBA00022989"/>
    </source>
</evidence>
<keyword evidence="9" id="KW-0442">Lipid degradation</keyword>
<dbReference type="PANTHER" id="PTHR45792">
    <property type="entry name" value="DIACYLGLYCEROL LIPASE HOMOLOG-RELATED"/>
    <property type="match status" value="1"/>
</dbReference>
<proteinExistence type="predicted"/>
<dbReference type="PANTHER" id="PTHR45792:SF7">
    <property type="entry name" value="PUTATIVE (AFU_ORTHOLOGUE AFUA_6G02710)-RELATED"/>
    <property type="match status" value="1"/>
</dbReference>
<evidence type="ECO:0000256" key="11">
    <source>
        <dbReference type="ARBA" id="ARBA00023098"/>
    </source>
</evidence>
<gene>
    <name evidence="17" type="ORF">HK100_000148</name>
</gene>
<comment type="cofactor">
    <cofactor evidence="1">
        <name>Ca(2+)</name>
        <dbReference type="ChEBI" id="CHEBI:29108"/>
    </cofactor>
</comment>
<name>A0AAD5XFT4_9FUNG</name>
<evidence type="ECO:0000256" key="3">
    <source>
        <dbReference type="ARBA" id="ARBA00022475"/>
    </source>
</evidence>
<keyword evidence="3" id="KW-1003">Cell membrane</keyword>
<comment type="subcellular location">
    <subcellularLocation>
        <location evidence="2">Cell membrane</location>
        <topology evidence="2">Multi-pass membrane protein</topology>
    </subcellularLocation>
</comment>
<comment type="catalytic activity">
    <reaction evidence="13">
        <text>a 1,2-diacyl-sn-glycerol + H2O = a 2-acylglycerol + a fatty acid + H(+)</text>
        <dbReference type="Rhea" id="RHEA:33275"/>
        <dbReference type="ChEBI" id="CHEBI:15377"/>
        <dbReference type="ChEBI" id="CHEBI:15378"/>
        <dbReference type="ChEBI" id="CHEBI:17389"/>
        <dbReference type="ChEBI" id="CHEBI:17815"/>
        <dbReference type="ChEBI" id="CHEBI:28868"/>
        <dbReference type="EC" id="3.1.1.116"/>
    </reaction>
    <physiologicalReaction direction="left-to-right" evidence="13">
        <dbReference type="Rhea" id="RHEA:33276"/>
    </physiologicalReaction>
</comment>
<accession>A0AAD5XFT4</accession>
<dbReference type="AlphaFoldDB" id="A0AAD5XFT4"/>
<evidence type="ECO:0000256" key="7">
    <source>
        <dbReference type="ARBA" id="ARBA00022801"/>
    </source>
</evidence>
<evidence type="ECO:0000256" key="5">
    <source>
        <dbReference type="ARBA" id="ARBA00022692"/>
    </source>
</evidence>